<evidence type="ECO:0000313" key="3">
    <source>
        <dbReference type="EMBL" id="OXA56799.1"/>
    </source>
</evidence>
<protein>
    <submittedName>
        <fullName evidence="3">Thiamine transporter 2</fullName>
    </submittedName>
</protein>
<dbReference type="OMA" id="SYMYAVI"/>
<dbReference type="OrthoDB" id="18814at2759"/>
<dbReference type="PANTHER" id="PTHR10686:SF18">
    <property type="entry name" value="IP11787P-RELATED"/>
    <property type="match status" value="1"/>
</dbReference>
<feature type="transmembrane region" description="Helical" evidence="2">
    <location>
        <begin position="12"/>
        <end position="34"/>
    </location>
</feature>
<accession>A0A226EH78</accession>
<dbReference type="Proteomes" id="UP000198287">
    <property type="component" value="Unassembled WGS sequence"/>
</dbReference>
<feature type="transmembrane region" description="Helical" evidence="2">
    <location>
        <begin position="41"/>
        <end position="60"/>
    </location>
</feature>
<keyword evidence="2" id="KW-0812">Transmembrane</keyword>
<evidence type="ECO:0000313" key="4">
    <source>
        <dbReference type="Proteomes" id="UP000198287"/>
    </source>
</evidence>
<keyword evidence="4" id="KW-1185">Reference proteome</keyword>
<dbReference type="Pfam" id="PF01770">
    <property type="entry name" value="Folate_carrier"/>
    <property type="match status" value="1"/>
</dbReference>
<keyword evidence="2" id="KW-1133">Transmembrane helix</keyword>
<feature type="transmembrane region" description="Helical" evidence="2">
    <location>
        <begin position="134"/>
        <end position="153"/>
    </location>
</feature>
<gene>
    <name evidence="3" type="ORF">Fcan01_07445</name>
</gene>
<comment type="caution">
    <text evidence="3">The sequence shown here is derived from an EMBL/GenBank/DDBJ whole genome shotgun (WGS) entry which is preliminary data.</text>
</comment>
<name>A0A226EH78_FOLCA</name>
<dbReference type="EMBL" id="LNIX01000003">
    <property type="protein sequence ID" value="OXA56799.1"/>
    <property type="molecule type" value="Genomic_DNA"/>
</dbReference>
<feature type="transmembrane region" description="Helical" evidence="2">
    <location>
        <begin position="66"/>
        <end position="89"/>
    </location>
</feature>
<dbReference type="Gene3D" id="1.20.1250.20">
    <property type="entry name" value="MFS general substrate transporter like domains"/>
    <property type="match status" value="1"/>
</dbReference>
<proteinExistence type="inferred from homology"/>
<evidence type="ECO:0000256" key="2">
    <source>
        <dbReference type="SAM" id="Phobius"/>
    </source>
</evidence>
<dbReference type="GO" id="GO:0090482">
    <property type="term" value="F:vitamin transmembrane transporter activity"/>
    <property type="evidence" value="ECO:0007669"/>
    <property type="project" value="InterPro"/>
</dbReference>
<comment type="similarity">
    <text evidence="1">Belongs to the reduced folate carrier (RFC) transporter (TC 2.A.48) family.</text>
</comment>
<dbReference type="GO" id="GO:0005886">
    <property type="term" value="C:plasma membrane"/>
    <property type="evidence" value="ECO:0007669"/>
    <property type="project" value="TreeGrafter"/>
</dbReference>
<dbReference type="InterPro" id="IPR036259">
    <property type="entry name" value="MFS_trans_sf"/>
</dbReference>
<feature type="transmembrane region" description="Helical" evidence="2">
    <location>
        <begin position="101"/>
        <end position="122"/>
    </location>
</feature>
<dbReference type="SUPFAM" id="SSF103473">
    <property type="entry name" value="MFS general substrate transporter"/>
    <property type="match status" value="1"/>
</dbReference>
<evidence type="ECO:0000256" key="1">
    <source>
        <dbReference type="ARBA" id="ARBA00005773"/>
    </source>
</evidence>
<dbReference type="AlphaFoldDB" id="A0A226EH78"/>
<organism evidence="3 4">
    <name type="scientific">Folsomia candida</name>
    <name type="common">Springtail</name>
    <dbReference type="NCBI Taxonomy" id="158441"/>
    <lineage>
        <taxon>Eukaryota</taxon>
        <taxon>Metazoa</taxon>
        <taxon>Ecdysozoa</taxon>
        <taxon>Arthropoda</taxon>
        <taxon>Hexapoda</taxon>
        <taxon>Collembola</taxon>
        <taxon>Entomobryomorpha</taxon>
        <taxon>Isotomoidea</taxon>
        <taxon>Isotomidae</taxon>
        <taxon>Proisotominae</taxon>
        <taxon>Folsomia</taxon>
    </lineage>
</organism>
<reference evidence="3 4" key="1">
    <citation type="submission" date="2015-12" db="EMBL/GenBank/DDBJ databases">
        <title>The genome of Folsomia candida.</title>
        <authorList>
            <person name="Faddeeva A."/>
            <person name="Derks M.F."/>
            <person name="Anvar Y."/>
            <person name="Smit S."/>
            <person name="Van Straalen N."/>
            <person name="Roelofs D."/>
        </authorList>
    </citation>
    <scope>NUCLEOTIDE SEQUENCE [LARGE SCALE GENOMIC DNA]</scope>
    <source>
        <strain evidence="3 4">VU population</strain>
        <tissue evidence="3">Whole body</tissue>
    </source>
</reference>
<keyword evidence="2" id="KW-0472">Membrane</keyword>
<dbReference type="InterPro" id="IPR002666">
    <property type="entry name" value="Folate_carrier"/>
</dbReference>
<dbReference type="PANTHER" id="PTHR10686">
    <property type="entry name" value="FOLATE TRANSPORTER"/>
    <property type="match status" value="1"/>
</dbReference>
<sequence>MNYKGISQEDIVHVAFPIWTYTYLATLAVIFLVTDFLRYKSVIIFEGIAYVVTWVLITWGEGLTSLILVEVCYGIVCSTEVAYYTYIYAKVNREHYQKVTSYTYSAIFAGRFLGGVVAQLLVSFDLMNYHELNYISLSCVSIAVIFSLLLPSVNTSIYFHREKTVTEYNTFEIGNSANQTRLSKIKQTGRYLFEDFKDAYSSSYVFKWSLWWAVGRFCSSLILSRTTYVYTIFFTALVV</sequence>